<organism evidence="2 3">
    <name type="scientific">Babesia gibsoni</name>
    <dbReference type="NCBI Taxonomy" id="33632"/>
    <lineage>
        <taxon>Eukaryota</taxon>
        <taxon>Sar</taxon>
        <taxon>Alveolata</taxon>
        <taxon>Apicomplexa</taxon>
        <taxon>Aconoidasida</taxon>
        <taxon>Piroplasmida</taxon>
        <taxon>Babesiidae</taxon>
        <taxon>Babesia</taxon>
    </lineage>
</organism>
<proteinExistence type="predicted"/>
<reference evidence="2" key="1">
    <citation type="submission" date="2023-08" db="EMBL/GenBank/DDBJ databases">
        <title>Draft sequence of the Babesia gibsoni genome.</title>
        <authorList>
            <person name="Yamagishi J.Y."/>
            <person name="Xuan X.X."/>
        </authorList>
    </citation>
    <scope>NUCLEOTIDE SEQUENCE</scope>
    <source>
        <strain evidence="2">Azabu</strain>
    </source>
</reference>
<dbReference type="Proteomes" id="UP001230268">
    <property type="component" value="Unassembled WGS sequence"/>
</dbReference>
<dbReference type="PANTHER" id="PTHR12482:SF62">
    <property type="entry name" value="LIPASE ROG1-RELATED"/>
    <property type="match status" value="1"/>
</dbReference>
<dbReference type="SUPFAM" id="SSF53474">
    <property type="entry name" value="alpha/beta-Hydrolases"/>
    <property type="match status" value="1"/>
</dbReference>
<keyword evidence="3" id="KW-1185">Reference proteome</keyword>
<sequence>MAEPPTEDKVTGLCYHCRVRTTDQICFADDTSFFYDAKAVDSAKAYWQVVSDRVIREKNRAQSLATIVSSKVLELMTFVGNTFVDMPMDLNATRDVRLEMFSMPDSVKMCDGCHCFFSRNPPCHCVACMGENYRSHYVILMHGVLAEPFMMSYVASFLLKSYPHVFIYFPHNIAGKSLVGLELVLDMFSSEILALFEKVPDMIKLSLIGHSFGGIILRYWMMFYYRNMRGIYHTSQKPASDWDSDGLTATSRHLMSGRHIDIEWCNYISLASPHAGIYENHAAFRKLVSFMGSLSVDQLDNESVDLLVLLSKDGRDSMLQFANIVVYGNLSGDMLVAPRTSILLPYHKVDSNRIRYFTKIAEEFPGVPQHVCELMLKFDRKDDVTPSSASSDSDHQPEQCRDDRFQKIRSIFYSITAEKIRCSSHIIKLLHGADAELADASEMDLIKQVFTKEDIDYFDSLLSQIVDRSPIKLMRKFSKHPKLLYSEVLLSGLWGITQHKFAVYLPTICMPHNSIVTVGDLGPWEGYTRNILSHVSYMFVA</sequence>
<protein>
    <recommendedName>
        <fullName evidence="1">DUF676 domain-containing protein</fullName>
    </recommendedName>
</protein>
<evidence type="ECO:0000259" key="1">
    <source>
        <dbReference type="Pfam" id="PF05057"/>
    </source>
</evidence>
<dbReference type="AlphaFoldDB" id="A0AAD8LIW6"/>
<accession>A0AAD8LIW6</accession>
<gene>
    <name evidence="2" type="ORF">BgAZ_402880</name>
</gene>
<dbReference type="InterPro" id="IPR044294">
    <property type="entry name" value="Lipase-like"/>
</dbReference>
<dbReference type="InterPro" id="IPR029058">
    <property type="entry name" value="AB_hydrolase_fold"/>
</dbReference>
<dbReference type="Gene3D" id="3.40.50.1820">
    <property type="entry name" value="alpha/beta hydrolase"/>
    <property type="match status" value="1"/>
</dbReference>
<dbReference type="EMBL" id="JAVEPI010000004">
    <property type="protein sequence ID" value="KAK1442258.1"/>
    <property type="molecule type" value="Genomic_DNA"/>
</dbReference>
<dbReference type="PANTHER" id="PTHR12482">
    <property type="entry name" value="LIPASE ROG1-RELATED-RELATED"/>
    <property type="match status" value="1"/>
</dbReference>
<dbReference type="InterPro" id="IPR007751">
    <property type="entry name" value="DUF676_lipase-like"/>
</dbReference>
<name>A0AAD8LIW6_BABGI</name>
<dbReference type="Pfam" id="PF05057">
    <property type="entry name" value="DUF676"/>
    <property type="match status" value="1"/>
</dbReference>
<evidence type="ECO:0000313" key="2">
    <source>
        <dbReference type="EMBL" id="KAK1442258.1"/>
    </source>
</evidence>
<feature type="domain" description="DUF676" evidence="1">
    <location>
        <begin position="134"/>
        <end position="337"/>
    </location>
</feature>
<comment type="caution">
    <text evidence="2">The sequence shown here is derived from an EMBL/GenBank/DDBJ whole genome shotgun (WGS) entry which is preliminary data.</text>
</comment>
<evidence type="ECO:0000313" key="3">
    <source>
        <dbReference type="Proteomes" id="UP001230268"/>
    </source>
</evidence>